<sequence>MPRHVLQLACLTVLCLAFGCSSQAGPPQVDIGERHGNLRAAQEHIVQAWRLIGEAQYDNNSKLGGHAGRARQLLAEADAELRAAADVANEHEL</sequence>
<dbReference type="AlphaFoldDB" id="A0A7W7KLJ7"/>
<keyword evidence="1" id="KW-0732">Signal</keyword>
<reference evidence="2 3" key="1">
    <citation type="submission" date="2020-08" db="EMBL/GenBank/DDBJ databases">
        <title>Functional genomics of gut bacteria from endangered species of beetles.</title>
        <authorList>
            <person name="Carlos-Shanley C."/>
        </authorList>
    </citation>
    <scope>NUCLEOTIDE SEQUENCE [LARGE SCALE GENOMIC DNA]</scope>
    <source>
        <strain evidence="2 3">S00179</strain>
    </source>
</reference>
<comment type="caution">
    <text evidence="2">The sequence shown here is derived from an EMBL/GenBank/DDBJ whole genome shotgun (WGS) entry which is preliminary data.</text>
</comment>
<evidence type="ECO:0008006" key="4">
    <source>
        <dbReference type="Google" id="ProtNLM"/>
    </source>
</evidence>
<dbReference type="Proteomes" id="UP000566995">
    <property type="component" value="Unassembled WGS sequence"/>
</dbReference>
<organism evidence="2 3">
    <name type="scientific">Pseudomonas nitroreducens</name>
    <dbReference type="NCBI Taxonomy" id="46680"/>
    <lineage>
        <taxon>Bacteria</taxon>
        <taxon>Pseudomonadati</taxon>
        <taxon>Pseudomonadota</taxon>
        <taxon>Gammaproteobacteria</taxon>
        <taxon>Pseudomonadales</taxon>
        <taxon>Pseudomonadaceae</taxon>
        <taxon>Pseudomonas</taxon>
    </lineage>
</organism>
<dbReference type="PROSITE" id="PS51257">
    <property type="entry name" value="PROKAR_LIPOPROTEIN"/>
    <property type="match status" value="1"/>
</dbReference>
<accession>A0A7W7KLJ7</accession>
<gene>
    <name evidence="2" type="ORF">HNP46_003623</name>
</gene>
<feature type="signal peptide" evidence="1">
    <location>
        <begin position="1"/>
        <end position="24"/>
    </location>
</feature>
<feature type="chain" id="PRO_5031255855" description="DUF4398 domain-containing protein" evidence="1">
    <location>
        <begin position="25"/>
        <end position="93"/>
    </location>
</feature>
<dbReference type="EMBL" id="JACHLI010000014">
    <property type="protein sequence ID" value="MBB4864751.1"/>
    <property type="molecule type" value="Genomic_DNA"/>
</dbReference>
<proteinExistence type="predicted"/>
<dbReference type="RefSeq" id="WP_184591417.1">
    <property type="nucleotide sequence ID" value="NZ_JACHLI010000014.1"/>
</dbReference>
<name>A0A7W7KLJ7_PSENT</name>
<protein>
    <recommendedName>
        <fullName evidence="4">DUF4398 domain-containing protein</fullName>
    </recommendedName>
</protein>
<evidence type="ECO:0000256" key="1">
    <source>
        <dbReference type="SAM" id="SignalP"/>
    </source>
</evidence>
<evidence type="ECO:0000313" key="2">
    <source>
        <dbReference type="EMBL" id="MBB4864751.1"/>
    </source>
</evidence>
<evidence type="ECO:0000313" key="3">
    <source>
        <dbReference type="Proteomes" id="UP000566995"/>
    </source>
</evidence>